<proteinExistence type="predicted"/>
<feature type="compositionally biased region" description="Low complexity" evidence="1">
    <location>
        <begin position="38"/>
        <end position="54"/>
    </location>
</feature>
<keyword evidence="3" id="KW-1185">Reference proteome</keyword>
<reference evidence="2 3" key="1">
    <citation type="submission" date="2020-04" db="EMBL/GenBank/DDBJ databases">
        <title>Paeniglutamicibacter sp. ANT13_2, a novel actinomycete isolated from sediment in Antarctica.</title>
        <authorList>
            <person name="Sakdapetsiri C."/>
            <person name="Pinyakong O."/>
        </authorList>
    </citation>
    <scope>NUCLEOTIDE SEQUENCE [LARGE SCALE GENOMIC DNA]</scope>
    <source>
        <strain evidence="2 3">ANT13_2</strain>
    </source>
</reference>
<evidence type="ECO:0000256" key="1">
    <source>
        <dbReference type="SAM" id="MobiDB-lite"/>
    </source>
</evidence>
<dbReference type="RefSeq" id="WP_168151003.1">
    <property type="nucleotide sequence ID" value="NZ_JAAWVT010000001.1"/>
</dbReference>
<protein>
    <recommendedName>
        <fullName evidence="4">DUF3558 domain-containing protein</fullName>
    </recommendedName>
</protein>
<dbReference type="EMBL" id="JAAWVT010000001">
    <property type="protein sequence ID" value="NKG20149.1"/>
    <property type="molecule type" value="Genomic_DNA"/>
</dbReference>
<gene>
    <name evidence="2" type="ORF">HED64_05395</name>
</gene>
<comment type="caution">
    <text evidence="2">The sequence shown here is derived from an EMBL/GenBank/DDBJ whole genome shotgun (WGS) entry which is preliminary data.</text>
</comment>
<feature type="region of interest" description="Disordered" evidence="1">
    <location>
        <begin position="32"/>
        <end position="70"/>
    </location>
</feature>
<evidence type="ECO:0000313" key="3">
    <source>
        <dbReference type="Proteomes" id="UP000746595"/>
    </source>
</evidence>
<dbReference type="Proteomes" id="UP000746595">
    <property type="component" value="Unassembled WGS sequence"/>
</dbReference>
<evidence type="ECO:0008006" key="4">
    <source>
        <dbReference type="Google" id="ProtNLM"/>
    </source>
</evidence>
<evidence type="ECO:0000313" key="2">
    <source>
        <dbReference type="EMBL" id="NKG20149.1"/>
    </source>
</evidence>
<name>A0ABX1G280_9MICC</name>
<organism evidence="2 3">
    <name type="scientific">Paeniglutamicibacter terrestris</name>
    <dbReference type="NCBI Taxonomy" id="2723403"/>
    <lineage>
        <taxon>Bacteria</taxon>
        <taxon>Bacillati</taxon>
        <taxon>Actinomycetota</taxon>
        <taxon>Actinomycetes</taxon>
        <taxon>Micrococcales</taxon>
        <taxon>Micrococcaceae</taxon>
        <taxon>Paeniglutamicibacter</taxon>
    </lineage>
</organism>
<dbReference type="PROSITE" id="PS51257">
    <property type="entry name" value="PROKAR_LIPOPROTEIN"/>
    <property type="match status" value="1"/>
</dbReference>
<sequence length="215" mass="22799">MKSDAWRAAGLGGLTLVGSLTALLLTGCVPLDEPTPSPATSETTSTPTPAAEPTSWDDCGEPTISHAEPAEKGWRIIGAMELKIQDGSRSTTEYFTRSLAPSIVWEGSGQPSDRFTEQISEVIEHPTTGVIFGNESVADMFQGVKVPGTTLGYQAVEEISVPITLSCGDHVAFGTVNTWMNNETGIIDCSLPAEGEPELPSNMARKQWCPDTGSN</sequence>
<accession>A0ABX1G280</accession>